<dbReference type="InterPro" id="IPR050275">
    <property type="entry name" value="PGM_Phosphatase"/>
</dbReference>
<dbReference type="InterPro" id="IPR013078">
    <property type="entry name" value="His_Pase_superF_clade-1"/>
</dbReference>
<sequence>MVKPVFSFSNMRPMLQFLILLLNVLFLSACSQKIADPVPLRVTPAPAPQKSTTIYLLRHAEKANSSADPDLSAAGQERAIALRDSLSKLPVNAIYSTPYKRTRQTVAPLAAAKNIQEQEYDANNLTALTTKILKDNLSQTVVIVGHANTVLETMEAFKAKRPIAALTESDYNYLFKLTLAENKDPQVEVKRYGN</sequence>
<dbReference type="PANTHER" id="PTHR48100:SF1">
    <property type="entry name" value="HISTIDINE PHOSPHATASE FAMILY PROTEIN-RELATED"/>
    <property type="match status" value="1"/>
</dbReference>
<organism evidence="1 2">
    <name type="scientific">Adhaeribacter soli</name>
    <dbReference type="NCBI Taxonomy" id="2607655"/>
    <lineage>
        <taxon>Bacteria</taxon>
        <taxon>Pseudomonadati</taxon>
        <taxon>Bacteroidota</taxon>
        <taxon>Cytophagia</taxon>
        <taxon>Cytophagales</taxon>
        <taxon>Hymenobacteraceae</taxon>
        <taxon>Adhaeribacter</taxon>
    </lineage>
</organism>
<dbReference type="GO" id="GO:0016791">
    <property type="term" value="F:phosphatase activity"/>
    <property type="evidence" value="ECO:0007669"/>
    <property type="project" value="TreeGrafter"/>
</dbReference>
<gene>
    <name evidence="1" type="ORF">F0P94_10035</name>
</gene>
<dbReference type="SUPFAM" id="SSF53254">
    <property type="entry name" value="Phosphoglycerate mutase-like"/>
    <property type="match status" value="1"/>
</dbReference>
<dbReference type="InterPro" id="IPR029033">
    <property type="entry name" value="His_PPase_superfam"/>
</dbReference>
<dbReference type="Gene3D" id="3.40.50.1240">
    <property type="entry name" value="Phosphoglycerate mutase-like"/>
    <property type="match status" value="1"/>
</dbReference>
<dbReference type="PROSITE" id="PS51257">
    <property type="entry name" value="PROKAR_LIPOPROTEIN"/>
    <property type="match status" value="1"/>
</dbReference>
<evidence type="ECO:0000313" key="1">
    <source>
        <dbReference type="EMBL" id="KAA9333585.1"/>
    </source>
</evidence>
<accession>A0A5N1ITT9</accession>
<dbReference type="CDD" id="cd07067">
    <property type="entry name" value="HP_PGM_like"/>
    <property type="match status" value="1"/>
</dbReference>
<comment type="caution">
    <text evidence="1">The sequence shown here is derived from an EMBL/GenBank/DDBJ whole genome shotgun (WGS) entry which is preliminary data.</text>
</comment>
<dbReference type="GO" id="GO:0005737">
    <property type="term" value="C:cytoplasm"/>
    <property type="evidence" value="ECO:0007669"/>
    <property type="project" value="TreeGrafter"/>
</dbReference>
<dbReference type="SMART" id="SM00855">
    <property type="entry name" value="PGAM"/>
    <property type="match status" value="1"/>
</dbReference>
<evidence type="ECO:0000313" key="2">
    <source>
        <dbReference type="Proteomes" id="UP000326570"/>
    </source>
</evidence>
<name>A0A5N1ITT9_9BACT</name>
<reference evidence="1 2" key="1">
    <citation type="submission" date="2019-09" db="EMBL/GenBank/DDBJ databases">
        <title>Genome sequence of Adhaeribacter sp. M2.</title>
        <authorList>
            <person name="Srinivasan S."/>
        </authorList>
    </citation>
    <scope>NUCLEOTIDE SEQUENCE [LARGE SCALE GENOMIC DNA]</scope>
    <source>
        <strain evidence="1 2">M2</strain>
    </source>
</reference>
<dbReference type="Pfam" id="PF00300">
    <property type="entry name" value="His_Phos_1"/>
    <property type="match status" value="1"/>
</dbReference>
<dbReference type="AlphaFoldDB" id="A0A5N1ITT9"/>
<protein>
    <submittedName>
        <fullName evidence="1">Histidine phosphatase family protein</fullName>
    </submittedName>
</protein>
<dbReference type="EMBL" id="VTWT01000005">
    <property type="protein sequence ID" value="KAA9333585.1"/>
    <property type="molecule type" value="Genomic_DNA"/>
</dbReference>
<dbReference type="Proteomes" id="UP000326570">
    <property type="component" value="Unassembled WGS sequence"/>
</dbReference>
<dbReference type="PANTHER" id="PTHR48100">
    <property type="entry name" value="BROAD-SPECIFICITY PHOSPHATASE YOR283W-RELATED"/>
    <property type="match status" value="1"/>
</dbReference>
<proteinExistence type="predicted"/>
<keyword evidence="2" id="KW-1185">Reference proteome</keyword>